<dbReference type="AlphaFoldDB" id="A0A2G3DZ71"/>
<comment type="caution">
    <text evidence="2">The sequence shown here is derived from an EMBL/GenBank/DDBJ whole genome shotgun (WGS) entry which is preliminary data.</text>
</comment>
<sequence>MQSKTSFFNKGLYKKNISRTWIAGLLYFIILLLLMPVSYIISIADWDNTYFSDVGITKGMCLFMHISDMPTAGLAVCIAIVLSAITFWYLFYKRDTYMMHAFPISRKSAYFTGIASILTVAIIPVVAVSIIMSIIALTVDTIAMGGIWYWALIVIVSTVLFLSIAMFALMVSGQLITGIAFYFIFVMLYFLMELAFRITSAMLLFGMGASLQSQNVRIFSPLQYIPGNCKVDYIACYTGNGYLKSLIMKLEGAEYLAIYFVAALILLTVSFLLYKYKKLETVHDFIAVPFMKPVFTIGMAFFISMVAGAFVSGMYDATGNHTYSSKFAVAIVSSLIIGVLIFFATQMMIEKTIRVFNAKKAIYCAGYSVVALAVLLCLRFDAFKVENKVPNASDVAWVGIEANYTMVFTSEDEINTAISLHKNFLTDKKELRDVNVKYEHVNGSYFTIKYKLKNGDSIIRQYQVVDTESPDVSPEYVAATQPILDFLNNPTIIKEHVIGNIWDDCSVTDMYFSTVTYDEKHNEFNYYTEYFMNLSEYEKMKKFEKVYQALLKDIDEGKVFQTTFAGYSSEREDQSLYNDFGFNVVNKEVPYFSDVDTYYDEQYDPRTTYEGDGDMHEQSIYCSLNTECKHTLEALKDAEFYYSNDQVITWEKYNKVMGYEYEEDPETYE</sequence>
<keyword evidence="1" id="KW-0812">Transmembrane</keyword>
<feature type="transmembrane region" description="Helical" evidence="1">
    <location>
        <begin position="294"/>
        <end position="315"/>
    </location>
</feature>
<gene>
    <name evidence="2" type="ORF">CSX01_01075</name>
</gene>
<evidence type="ECO:0000313" key="2">
    <source>
        <dbReference type="EMBL" id="PHU36279.1"/>
    </source>
</evidence>
<feature type="transmembrane region" description="Helical" evidence="1">
    <location>
        <begin position="72"/>
        <end position="92"/>
    </location>
</feature>
<reference evidence="2 3" key="2">
    <citation type="submission" date="2017-10" db="EMBL/GenBank/DDBJ databases">
        <authorList>
            <person name="Banno H."/>
            <person name="Chua N.-H."/>
        </authorList>
    </citation>
    <scope>NUCLEOTIDE SEQUENCE [LARGE SCALE GENOMIC DNA]</scope>
    <source>
        <strain evidence="2 3">JK626</strain>
    </source>
</reference>
<organism evidence="2 3">
    <name type="scientific">Pseudobutyrivibrio ruminis</name>
    <dbReference type="NCBI Taxonomy" id="46206"/>
    <lineage>
        <taxon>Bacteria</taxon>
        <taxon>Bacillati</taxon>
        <taxon>Bacillota</taxon>
        <taxon>Clostridia</taxon>
        <taxon>Lachnospirales</taxon>
        <taxon>Lachnospiraceae</taxon>
        <taxon>Pseudobutyrivibrio</taxon>
    </lineage>
</organism>
<name>A0A2G3DZ71_9FIRM</name>
<feature type="transmembrane region" description="Helical" evidence="1">
    <location>
        <begin position="181"/>
        <end position="205"/>
    </location>
</feature>
<dbReference type="Proteomes" id="UP000225889">
    <property type="component" value="Unassembled WGS sequence"/>
</dbReference>
<feature type="transmembrane region" description="Helical" evidence="1">
    <location>
        <begin position="361"/>
        <end position="382"/>
    </location>
</feature>
<evidence type="ECO:0000256" key="1">
    <source>
        <dbReference type="SAM" id="Phobius"/>
    </source>
</evidence>
<reference evidence="2 3" key="1">
    <citation type="submission" date="2017-10" db="EMBL/GenBank/DDBJ databases">
        <title>Resolving the taxonomy of Roseburia spp., Eubacterium rectale and Agathobacter spp. through phylogenomic analysis.</title>
        <authorList>
            <person name="Sheridan P.O."/>
            <person name="Walker A.W."/>
            <person name="Duncan S.H."/>
            <person name="Scott K.P."/>
            <person name="Toole P.W.O."/>
            <person name="Luis P."/>
            <person name="Flint H.J."/>
        </authorList>
    </citation>
    <scope>NUCLEOTIDE SEQUENCE [LARGE SCALE GENOMIC DNA]</scope>
    <source>
        <strain evidence="2 3">JK626</strain>
    </source>
</reference>
<feature type="transmembrane region" description="Helical" evidence="1">
    <location>
        <begin position="147"/>
        <end position="169"/>
    </location>
</feature>
<keyword evidence="1" id="KW-1133">Transmembrane helix</keyword>
<accession>A0A2G3DZ71</accession>
<evidence type="ECO:0000313" key="3">
    <source>
        <dbReference type="Proteomes" id="UP000225889"/>
    </source>
</evidence>
<feature type="transmembrane region" description="Helical" evidence="1">
    <location>
        <begin position="21"/>
        <end position="41"/>
    </location>
</feature>
<keyword evidence="1" id="KW-0472">Membrane</keyword>
<feature type="transmembrane region" description="Helical" evidence="1">
    <location>
        <begin position="113"/>
        <end position="135"/>
    </location>
</feature>
<dbReference type="RefSeq" id="WP_099391116.1">
    <property type="nucleotide sequence ID" value="NZ_PDYF01000005.1"/>
</dbReference>
<dbReference type="EMBL" id="PDYF01000005">
    <property type="protein sequence ID" value="PHU36279.1"/>
    <property type="molecule type" value="Genomic_DNA"/>
</dbReference>
<protein>
    <recommendedName>
        <fullName evidence="4">ABC-2 type transport system permease protein</fullName>
    </recommendedName>
</protein>
<evidence type="ECO:0008006" key="4">
    <source>
        <dbReference type="Google" id="ProtNLM"/>
    </source>
</evidence>
<feature type="transmembrane region" description="Helical" evidence="1">
    <location>
        <begin position="255"/>
        <end position="274"/>
    </location>
</feature>
<proteinExistence type="predicted"/>
<feature type="transmembrane region" description="Helical" evidence="1">
    <location>
        <begin position="327"/>
        <end position="349"/>
    </location>
</feature>